<proteinExistence type="predicted"/>
<protein>
    <recommendedName>
        <fullName evidence="2">Reverse transcriptase domain-containing protein</fullName>
    </recommendedName>
</protein>
<feature type="compositionally biased region" description="Basic and acidic residues" evidence="1">
    <location>
        <begin position="168"/>
        <end position="181"/>
    </location>
</feature>
<evidence type="ECO:0000256" key="1">
    <source>
        <dbReference type="SAM" id="MobiDB-lite"/>
    </source>
</evidence>
<dbReference type="PANTHER" id="PTHR47027:SF20">
    <property type="entry name" value="REVERSE TRANSCRIPTASE-LIKE PROTEIN WITH RNA-DIRECTED DNA POLYMERASE DOMAIN"/>
    <property type="match status" value="1"/>
</dbReference>
<sequence length="221" mass="24331">MQNGFRPGRRLEDNLFALAECVSIAKAEQRPLLCCFLDVEKAYDNVPHAALFESLSTMNLPAPLLTTVQRLYKDSTAIAHFGSAQSSPVKLKYSTVGVDERCRLPGLAFADDLVLMAESAQDLQDLIQSPRRKSRALGSASIVKNLQESPSLAHWAKQARERVREEEEARWTHHGHLDRGAPRAPIQAGGDDGRRSVDRAAVAATKGHLECWRAAVAARHS</sequence>
<dbReference type="AlphaFoldDB" id="A0A9D4Q9D9"/>
<feature type="region of interest" description="Disordered" evidence="1">
    <location>
        <begin position="168"/>
        <end position="195"/>
    </location>
</feature>
<dbReference type="EMBL" id="JABSTV010001248">
    <property type="protein sequence ID" value="KAH7969057.1"/>
    <property type="molecule type" value="Genomic_DNA"/>
</dbReference>
<dbReference type="Proteomes" id="UP000821837">
    <property type="component" value="Unassembled WGS sequence"/>
</dbReference>
<accession>A0A9D4Q9D9</accession>
<dbReference type="PANTHER" id="PTHR47027">
    <property type="entry name" value="REVERSE TRANSCRIPTASE DOMAIN-CONTAINING PROTEIN"/>
    <property type="match status" value="1"/>
</dbReference>
<dbReference type="VEuPathDB" id="VectorBase:RSAN_050458"/>
<dbReference type="Pfam" id="PF00078">
    <property type="entry name" value="RVT_1"/>
    <property type="match status" value="1"/>
</dbReference>
<evidence type="ECO:0000313" key="4">
    <source>
        <dbReference type="Proteomes" id="UP000821837"/>
    </source>
</evidence>
<evidence type="ECO:0000259" key="2">
    <source>
        <dbReference type="PROSITE" id="PS50878"/>
    </source>
</evidence>
<dbReference type="PROSITE" id="PS50878">
    <property type="entry name" value="RT_POL"/>
    <property type="match status" value="1"/>
</dbReference>
<evidence type="ECO:0000313" key="3">
    <source>
        <dbReference type="EMBL" id="KAH7969057.1"/>
    </source>
</evidence>
<gene>
    <name evidence="3" type="ORF">HPB52_014174</name>
</gene>
<feature type="domain" description="Reverse transcriptase" evidence="2">
    <location>
        <begin position="1"/>
        <end position="176"/>
    </location>
</feature>
<name>A0A9D4Q9D9_RHISA</name>
<reference evidence="3" key="2">
    <citation type="submission" date="2021-09" db="EMBL/GenBank/DDBJ databases">
        <authorList>
            <person name="Jia N."/>
            <person name="Wang J."/>
            <person name="Shi W."/>
            <person name="Du L."/>
            <person name="Sun Y."/>
            <person name="Zhan W."/>
            <person name="Jiang J."/>
            <person name="Wang Q."/>
            <person name="Zhang B."/>
            <person name="Ji P."/>
            <person name="Sakyi L.B."/>
            <person name="Cui X."/>
            <person name="Yuan T."/>
            <person name="Jiang B."/>
            <person name="Yang W."/>
            <person name="Lam T.T.-Y."/>
            <person name="Chang Q."/>
            <person name="Ding S."/>
            <person name="Wang X."/>
            <person name="Zhu J."/>
            <person name="Ruan X."/>
            <person name="Zhao L."/>
            <person name="Wei J."/>
            <person name="Que T."/>
            <person name="Du C."/>
            <person name="Cheng J."/>
            <person name="Dai P."/>
            <person name="Han X."/>
            <person name="Huang E."/>
            <person name="Gao Y."/>
            <person name="Liu J."/>
            <person name="Shao H."/>
            <person name="Ye R."/>
            <person name="Li L."/>
            <person name="Wei W."/>
            <person name="Wang X."/>
            <person name="Wang C."/>
            <person name="Huo Q."/>
            <person name="Li W."/>
            <person name="Guo W."/>
            <person name="Chen H."/>
            <person name="Chen S."/>
            <person name="Zhou L."/>
            <person name="Zhou L."/>
            <person name="Ni X."/>
            <person name="Tian J."/>
            <person name="Zhou Y."/>
            <person name="Sheng Y."/>
            <person name="Liu T."/>
            <person name="Pan Y."/>
            <person name="Xia L."/>
            <person name="Li J."/>
            <person name="Zhao F."/>
            <person name="Cao W."/>
        </authorList>
    </citation>
    <scope>NUCLEOTIDE SEQUENCE</scope>
    <source>
        <strain evidence="3">Rsan-2018</strain>
        <tissue evidence="3">Larvae</tissue>
    </source>
</reference>
<keyword evidence="4" id="KW-1185">Reference proteome</keyword>
<dbReference type="InterPro" id="IPR000477">
    <property type="entry name" value="RT_dom"/>
</dbReference>
<organism evidence="3 4">
    <name type="scientific">Rhipicephalus sanguineus</name>
    <name type="common">Brown dog tick</name>
    <name type="synonym">Ixodes sanguineus</name>
    <dbReference type="NCBI Taxonomy" id="34632"/>
    <lineage>
        <taxon>Eukaryota</taxon>
        <taxon>Metazoa</taxon>
        <taxon>Ecdysozoa</taxon>
        <taxon>Arthropoda</taxon>
        <taxon>Chelicerata</taxon>
        <taxon>Arachnida</taxon>
        <taxon>Acari</taxon>
        <taxon>Parasitiformes</taxon>
        <taxon>Ixodida</taxon>
        <taxon>Ixodoidea</taxon>
        <taxon>Ixodidae</taxon>
        <taxon>Rhipicephalinae</taxon>
        <taxon>Rhipicephalus</taxon>
        <taxon>Rhipicephalus</taxon>
    </lineage>
</organism>
<reference evidence="3" key="1">
    <citation type="journal article" date="2020" name="Cell">
        <title>Large-Scale Comparative Analyses of Tick Genomes Elucidate Their Genetic Diversity and Vector Capacities.</title>
        <authorList>
            <consortium name="Tick Genome and Microbiome Consortium (TIGMIC)"/>
            <person name="Jia N."/>
            <person name="Wang J."/>
            <person name="Shi W."/>
            <person name="Du L."/>
            <person name="Sun Y."/>
            <person name="Zhan W."/>
            <person name="Jiang J.F."/>
            <person name="Wang Q."/>
            <person name="Zhang B."/>
            <person name="Ji P."/>
            <person name="Bell-Sakyi L."/>
            <person name="Cui X.M."/>
            <person name="Yuan T.T."/>
            <person name="Jiang B.G."/>
            <person name="Yang W.F."/>
            <person name="Lam T.T."/>
            <person name="Chang Q.C."/>
            <person name="Ding S.J."/>
            <person name="Wang X.J."/>
            <person name="Zhu J.G."/>
            <person name="Ruan X.D."/>
            <person name="Zhao L."/>
            <person name="Wei J.T."/>
            <person name="Ye R.Z."/>
            <person name="Que T.C."/>
            <person name="Du C.H."/>
            <person name="Zhou Y.H."/>
            <person name="Cheng J.X."/>
            <person name="Dai P.F."/>
            <person name="Guo W.B."/>
            <person name="Han X.H."/>
            <person name="Huang E.J."/>
            <person name="Li L.F."/>
            <person name="Wei W."/>
            <person name="Gao Y.C."/>
            <person name="Liu J.Z."/>
            <person name="Shao H.Z."/>
            <person name="Wang X."/>
            <person name="Wang C.C."/>
            <person name="Yang T.C."/>
            <person name="Huo Q.B."/>
            <person name="Li W."/>
            <person name="Chen H.Y."/>
            <person name="Chen S.E."/>
            <person name="Zhou L.G."/>
            <person name="Ni X.B."/>
            <person name="Tian J.H."/>
            <person name="Sheng Y."/>
            <person name="Liu T."/>
            <person name="Pan Y.S."/>
            <person name="Xia L.Y."/>
            <person name="Li J."/>
            <person name="Zhao F."/>
            <person name="Cao W.C."/>
        </authorList>
    </citation>
    <scope>NUCLEOTIDE SEQUENCE</scope>
    <source>
        <strain evidence="3">Rsan-2018</strain>
    </source>
</reference>
<comment type="caution">
    <text evidence="3">The sequence shown here is derived from an EMBL/GenBank/DDBJ whole genome shotgun (WGS) entry which is preliminary data.</text>
</comment>